<comment type="caution">
    <text evidence="2">The sequence shown here is derived from an EMBL/GenBank/DDBJ whole genome shotgun (WGS) entry which is preliminary data.</text>
</comment>
<reference evidence="2 3" key="1">
    <citation type="journal article" date="2019" name="Nat. Med.">
        <title>A library of human gut bacterial isolates paired with longitudinal multiomics data enables mechanistic microbiome research.</title>
        <authorList>
            <person name="Poyet M."/>
            <person name="Groussin M."/>
            <person name="Gibbons S.M."/>
            <person name="Avila-Pacheco J."/>
            <person name="Jiang X."/>
            <person name="Kearney S.M."/>
            <person name="Perrotta A.R."/>
            <person name="Berdy B."/>
            <person name="Zhao S."/>
            <person name="Lieberman T.D."/>
            <person name="Swanson P.K."/>
            <person name="Smith M."/>
            <person name="Roesemann S."/>
            <person name="Alexander J.E."/>
            <person name="Rich S.A."/>
            <person name="Livny J."/>
            <person name="Vlamakis H."/>
            <person name="Clish C."/>
            <person name="Bullock K."/>
            <person name="Deik A."/>
            <person name="Scott J."/>
            <person name="Pierce K.A."/>
            <person name="Xavier R.J."/>
            <person name="Alm E.J."/>
        </authorList>
    </citation>
    <scope>NUCLEOTIDE SEQUENCE [LARGE SCALE GENOMIC DNA]</scope>
    <source>
        <strain evidence="2 3">BIOML-A1</strain>
    </source>
</reference>
<evidence type="ECO:0000259" key="1">
    <source>
        <dbReference type="Pfam" id="PF13340"/>
    </source>
</evidence>
<proteinExistence type="predicted"/>
<feature type="domain" description="Insertion element IS402-like" evidence="1">
    <location>
        <begin position="1"/>
        <end position="29"/>
    </location>
</feature>
<organism evidence="2 3">
    <name type="scientific">Bacteroides fragilis</name>
    <dbReference type="NCBI Taxonomy" id="817"/>
    <lineage>
        <taxon>Bacteria</taxon>
        <taxon>Pseudomonadati</taxon>
        <taxon>Bacteroidota</taxon>
        <taxon>Bacteroidia</taxon>
        <taxon>Bacteroidales</taxon>
        <taxon>Bacteroidaceae</taxon>
        <taxon>Bacteroides</taxon>
    </lineage>
</organism>
<dbReference type="Pfam" id="PF13340">
    <property type="entry name" value="DUF4096"/>
    <property type="match status" value="1"/>
</dbReference>
<accession>A0A642L567</accession>
<dbReference type="InterPro" id="IPR025161">
    <property type="entry name" value="IS402-like_dom"/>
</dbReference>
<dbReference type="Proteomes" id="UP000429838">
    <property type="component" value="Unassembled WGS sequence"/>
</dbReference>
<gene>
    <name evidence="2" type="ORF">F2Z25_13975</name>
</gene>
<sequence length="61" mass="7470">MKTGCQWHMLPLDLPKWQLVYYYYRKWATLLDFDLLLEKFPKDLFFPTQIKKKTNGFPLLS</sequence>
<dbReference type="EMBL" id="VWAQ01000011">
    <property type="protein sequence ID" value="KAA5206980.1"/>
    <property type="molecule type" value="Genomic_DNA"/>
</dbReference>
<protein>
    <submittedName>
        <fullName evidence="2">Transposase</fullName>
    </submittedName>
</protein>
<name>A0A642L567_BACFG</name>
<evidence type="ECO:0000313" key="2">
    <source>
        <dbReference type="EMBL" id="KAA5206980.1"/>
    </source>
</evidence>
<evidence type="ECO:0000313" key="3">
    <source>
        <dbReference type="Proteomes" id="UP000429838"/>
    </source>
</evidence>
<dbReference type="AlphaFoldDB" id="A0A642L567"/>